<comment type="caution">
    <text evidence="1">The sequence shown here is derived from an EMBL/GenBank/DDBJ whole genome shotgun (WGS) entry which is preliminary data.</text>
</comment>
<dbReference type="RefSeq" id="WP_073610545.1">
    <property type="nucleotide sequence ID" value="NZ_MRCG01000020.1"/>
</dbReference>
<proteinExistence type="predicted"/>
<dbReference type="PIRSF" id="PIRSF020680">
    <property type="entry name" value="PhnH"/>
    <property type="match status" value="1"/>
</dbReference>
<keyword evidence="2" id="KW-1185">Reference proteome</keyword>
<dbReference type="InterPro" id="IPR038058">
    <property type="entry name" value="PhnH-like_sp"/>
</dbReference>
<dbReference type="STRING" id="549789.NIES30_21685"/>
<dbReference type="EMBL" id="MRCG01000020">
    <property type="protein sequence ID" value="OKH44843.1"/>
    <property type="molecule type" value="Genomic_DNA"/>
</dbReference>
<evidence type="ECO:0000313" key="1">
    <source>
        <dbReference type="EMBL" id="OKH44843.1"/>
    </source>
</evidence>
<accession>A0A1U7J063</accession>
<dbReference type="InterPro" id="IPR008772">
    <property type="entry name" value="Phosphonate_metab_PhnH"/>
</dbReference>
<dbReference type="NCBIfam" id="TIGR03292">
    <property type="entry name" value="PhnH_redo"/>
    <property type="match status" value="1"/>
</dbReference>
<dbReference type="OrthoDB" id="154477at2"/>
<dbReference type="GO" id="GO:0016829">
    <property type="term" value="F:lyase activity"/>
    <property type="evidence" value="ECO:0007669"/>
    <property type="project" value="UniProtKB-KW"/>
</dbReference>
<dbReference type="GO" id="GO:0019634">
    <property type="term" value="P:organic phosphonate metabolic process"/>
    <property type="evidence" value="ECO:0007669"/>
    <property type="project" value="InterPro"/>
</dbReference>
<reference evidence="1 2" key="1">
    <citation type="submission" date="2016-11" db="EMBL/GenBank/DDBJ databases">
        <title>Draft Genome Sequences of Nine Cyanobacterial Strains from Diverse Habitats.</title>
        <authorList>
            <person name="Zhu T."/>
            <person name="Hou S."/>
            <person name="Lu X."/>
            <person name="Hess W.R."/>
        </authorList>
    </citation>
    <scope>NUCLEOTIDE SEQUENCE [LARGE SCALE GENOMIC DNA]</scope>
    <source>
        <strain evidence="1 2">NIES-30</strain>
    </source>
</reference>
<gene>
    <name evidence="1" type="ORF">NIES30_21685</name>
</gene>
<dbReference type="AlphaFoldDB" id="A0A1U7J063"/>
<organism evidence="1 2">
    <name type="scientific">Phormidium tenue NIES-30</name>
    <dbReference type="NCBI Taxonomy" id="549789"/>
    <lineage>
        <taxon>Bacteria</taxon>
        <taxon>Bacillati</taxon>
        <taxon>Cyanobacteriota</taxon>
        <taxon>Cyanophyceae</taxon>
        <taxon>Oscillatoriophycideae</taxon>
        <taxon>Oscillatoriales</taxon>
        <taxon>Oscillatoriaceae</taxon>
        <taxon>Phormidium</taxon>
    </lineage>
</organism>
<dbReference type="Pfam" id="PF05845">
    <property type="entry name" value="PhnH"/>
    <property type="match status" value="1"/>
</dbReference>
<dbReference type="Proteomes" id="UP000185557">
    <property type="component" value="Unassembled WGS sequence"/>
</dbReference>
<evidence type="ECO:0000313" key="2">
    <source>
        <dbReference type="Proteomes" id="UP000185557"/>
    </source>
</evidence>
<name>A0A1U7J063_9CYAN</name>
<dbReference type="SUPFAM" id="SSF159709">
    <property type="entry name" value="PhnH-like"/>
    <property type="match status" value="1"/>
</dbReference>
<sequence>MLTTQLPGFKDPVHDAQQTFRALLDALARPGIQQTTASLTPPEGLNPGCAAACLTLLDLETTVWLQPDIAESARSWLVFHTGCRFTAQPQTADFAVINNVETMPNLEDFNWGTAAYPEASTSLLIQLPALEGTGSATLQGPGILESITLQTPLSTDFWQQWQAMTAHYPLGLDVWCFADRQVLGLPRTTRIAGKQEGW</sequence>
<dbReference type="Gene3D" id="3.40.50.11310">
    <property type="entry name" value="Bacterial phosphonate metabolism protein PhnH"/>
    <property type="match status" value="1"/>
</dbReference>
<protein>
    <submittedName>
        <fullName evidence="1">Phosphonate C-P lyase system protein PhnH</fullName>
    </submittedName>
</protein>
<keyword evidence="1" id="KW-0456">Lyase</keyword>